<protein>
    <recommendedName>
        <fullName evidence="3">Type II toxin-antitoxin system prevent-host-death family antitoxin</fullName>
    </recommendedName>
</protein>
<dbReference type="Proteomes" id="UP000652430">
    <property type="component" value="Unassembled WGS sequence"/>
</dbReference>
<evidence type="ECO:0008006" key="3">
    <source>
        <dbReference type="Google" id="ProtNLM"/>
    </source>
</evidence>
<sequence>MERIDISDDRRVADLVEAVERDGAVEIVRDGVVVATVAAREPDVSAREPQPIDIAELERFHAEHPMPRFEKSWGELLREMRDEDDH</sequence>
<gene>
    <name evidence="1" type="ORF">GCM10008023_03430</name>
</gene>
<comment type="caution">
    <text evidence="1">The sequence shown here is derived from an EMBL/GenBank/DDBJ whole genome shotgun (WGS) entry which is preliminary data.</text>
</comment>
<evidence type="ECO:0000313" key="1">
    <source>
        <dbReference type="EMBL" id="GHH08280.1"/>
    </source>
</evidence>
<evidence type="ECO:0000313" key="2">
    <source>
        <dbReference type="Proteomes" id="UP000652430"/>
    </source>
</evidence>
<keyword evidence="2" id="KW-1185">Reference proteome</keyword>
<name>A0ABQ3L8V9_9SPHN</name>
<proteinExistence type="predicted"/>
<organism evidence="1 2">
    <name type="scientific">Sphingomonas glacialis</name>
    <dbReference type="NCBI Taxonomy" id="658225"/>
    <lineage>
        <taxon>Bacteria</taxon>
        <taxon>Pseudomonadati</taxon>
        <taxon>Pseudomonadota</taxon>
        <taxon>Alphaproteobacteria</taxon>
        <taxon>Sphingomonadales</taxon>
        <taxon>Sphingomonadaceae</taxon>
        <taxon>Sphingomonas</taxon>
    </lineage>
</organism>
<reference evidence="2" key="1">
    <citation type="journal article" date="2019" name="Int. J. Syst. Evol. Microbiol.">
        <title>The Global Catalogue of Microorganisms (GCM) 10K type strain sequencing project: providing services to taxonomists for standard genome sequencing and annotation.</title>
        <authorList>
            <consortium name="The Broad Institute Genomics Platform"/>
            <consortium name="The Broad Institute Genome Sequencing Center for Infectious Disease"/>
            <person name="Wu L."/>
            <person name="Ma J."/>
        </authorList>
    </citation>
    <scope>NUCLEOTIDE SEQUENCE [LARGE SCALE GENOMIC DNA]</scope>
    <source>
        <strain evidence="2">CGMCC 1.8957</strain>
    </source>
</reference>
<dbReference type="EMBL" id="BNAQ01000001">
    <property type="protein sequence ID" value="GHH08280.1"/>
    <property type="molecule type" value="Genomic_DNA"/>
</dbReference>
<accession>A0ABQ3L8V9</accession>
<dbReference type="RefSeq" id="WP_189674855.1">
    <property type="nucleotide sequence ID" value="NZ_BNAQ01000001.1"/>
</dbReference>